<dbReference type="InterPro" id="IPR015996">
    <property type="entry name" value="UCP028451"/>
</dbReference>
<reference evidence="2" key="1">
    <citation type="submission" date="2016-10" db="EMBL/GenBank/DDBJ databases">
        <authorList>
            <person name="Varghese N."/>
            <person name="Submissions S."/>
        </authorList>
    </citation>
    <scope>NUCLEOTIDE SEQUENCE [LARGE SCALE GENOMIC DNA]</scope>
    <source>
        <strain evidence="2">DSM 26879</strain>
    </source>
</reference>
<accession>A0A1I6FXV5</accession>
<name>A0A1I6FXV5_9RHOB</name>
<dbReference type="InterPro" id="IPR012808">
    <property type="entry name" value="CHP02453"/>
</dbReference>
<dbReference type="AlphaFoldDB" id="A0A1I6FXV5"/>
<dbReference type="Proteomes" id="UP000199478">
    <property type="component" value="Unassembled WGS sequence"/>
</dbReference>
<dbReference type="Pfam" id="PF09365">
    <property type="entry name" value="DUF2461"/>
    <property type="match status" value="1"/>
</dbReference>
<dbReference type="OrthoDB" id="9794241at2"/>
<evidence type="ECO:0000313" key="2">
    <source>
        <dbReference type="Proteomes" id="UP000199478"/>
    </source>
</evidence>
<dbReference type="PANTHER" id="PTHR36452:SF1">
    <property type="entry name" value="DUF2461 DOMAIN-CONTAINING PROTEIN"/>
    <property type="match status" value="1"/>
</dbReference>
<keyword evidence="2" id="KW-1185">Reference proteome</keyword>
<dbReference type="PANTHER" id="PTHR36452">
    <property type="entry name" value="CHROMOSOME 12, WHOLE GENOME SHOTGUN SEQUENCE"/>
    <property type="match status" value="1"/>
</dbReference>
<evidence type="ECO:0000313" key="1">
    <source>
        <dbReference type="EMBL" id="SFR34730.1"/>
    </source>
</evidence>
<dbReference type="EMBL" id="FOYP01000001">
    <property type="protein sequence ID" value="SFR34730.1"/>
    <property type="molecule type" value="Genomic_DNA"/>
</dbReference>
<sequence>MQSIAALISQAQAFYAQLADNNTRDWWTQNRATYDDRLKPGALELLDELTAPLSDLAGAPVTPKLFRPHRDVRFSKDKTPYNTHLHMMWQIQTDAPQNPVFFFGIGVDYVSAGAGLMGFEKPMQTNWRTMLDLDGDRMLAILDGLEATGFSFREPALKRVPAPYDQDHPAARFMRMKGAVASREVPHDAPLLPIFTALWPLNALLLSIAEA</sequence>
<proteinExistence type="predicted"/>
<dbReference type="PIRSF" id="PIRSF028451">
    <property type="entry name" value="UCP028451"/>
    <property type="match status" value="1"/>
</dbReference>
<organism evidence="1 2">
    <name type="scientific">Yoonia tamlensis</name>
    <dbReference type="NCBI Taxonomy" id="390270"/>
    <lineage>
        <taxon>Bacteria</taxon>
        <taxon>Pseudomonadati</taxon>
        <taxon>Pseudomonadota</taxon>
        <taxon>Alphaproteobacteria</taxon>
        <taxon>Rhodobacterales</taxon>
        <taxon>Paracoccaceae</taxon>
        <taxon>Yoonia</taxon>
    </lineage>
</organism>
<protein>
    <submittedName>
        <fullName evidence="1">TIGR02453 family protein</fullName>
    </submittedName>
</protein>
<dbReference type="STRING" id="390270.SAMN04488005_0699"/>
<dbReference type="NCBIfam" id="TIGR02453">
    <property type="entry name" value="TIGR02453 family protein"/>
    <property type="match status" value="1"/>
</dbReference>
<dbReference type="RefSeq" id="WP_090196498.1">
    <property type="nucleotide sequence ID" value="NZ_FOYP01000001.1"/>
</dbReference>
<gene>
    <name evidence="1" type="ORF">SAMN04488005_0699</name>
</gene>